<evidence type="ECO:0000313" key="1">
    <source>
        <dbReference type="EMBL" id="BCS97412.1"/>
    </source>
</evidence>
<reference evidence="1 2" key="1">
    <citation type="submission" date="2021-02" db="EMBL/GenBank/DDBJ databases">
        <title>Complete genome of Desulfoluna sp. strain ASN36.</title>
        <authorList>
            <person name="Takahashi A."/>
            <person name="Kojima H."/>
            <person name="Fukui M."/>
        </authorList>
    </citation>
    <scope>NUCLEOTIDE SEQUENCE [LARGE SCALE GENOMIC DNA]</scope>
    <source>
        <strain evidence="1 2">ASN36</strain>
    </source>
</reference>
<sequence>MIKVQFTHIDRVVEKVRATHIRRGAHIGNVDDGLLTRVREKLKACSFQDITELAFTFQVVEVAACVSIIVLKTNPELMNKACAVIKHRPLTDVLWFGVKKLFESYPTPQLERTLRNLVEEHKFQLAPVPDEIPERIDSWFKAPDLVRGALEDYAQHDERDLIAFMERVNIDTFPGMSHALWDALLSKGTKKLLLRQKTKQIISKMEGAIQTDDLGRWARNYLIALEDLPDWDETILLMTKKRFGIPKVEKNAVEGPFWKKVPLPIKERFYHWCIGLQIEDFFDGTRAQFWKQFYKSHHILDVKSILSGSGFMLRFNYFGVVEFKSTGHAAYVYPSKHFDELWDNSSHKNSAKEFKDMGKTLHHPYLKEGRILHSGDWQMTYGHAIRSLVQRTTR</sequence>
<dbReference type="Proteomes" id="UP001320148">
    <property type="component" value="Chromosome"/>
</dbReference>
<evidence type="ECO:0000313" key="2">
    <source>
        <dbReference type="Proteomes" id="UP001320148"/>
    </source>
</evidence>
<protein>
    <recommendedName>
        <fullName evidence="3">Zorya protein ZorC EH domain-containing protein</fullName>
    </recommendedName>
</protein>
<gene>
    <name evidence="1" type="ORF">DSLASN_30440</name>
</gene>
<accession>A0ABM7PK08</accession>
<dbReference type="EMBL" id="AP024488">
    <property type="protein sequence ID" value="BCS97412.1"/>
    <property type="molecule type" value="Genomic_DNA"/>
</dbReference>
<proteinExistence type="predicted"/>
<keyword evidence="2" id="KW-1185">Reference proteome</keyword>
<evidence type="ECO:0008006" key="3">
    <source>
        <dbReference type="Google" id="ProtNLM"/>
    </source>
</evidence>
<name>A0ABM7PK08_9BACT</name>
<organism evidence="1 2">
    <name type="scientific">Desulfoluna limicola</name>
    <dbReference type="NCBI Taxonomy" id="2810562"/>
    <lineage>
        <taxon>Bacteria</taxon>
        <taxon>Pseudomonadati</taxon>
        <taxon>Thermodesulfobacteriota</taxon>
        <taxon>Desulfobacteria</taxon>
        <taxon>Desulfobacterales</taxon>
        <taxon>Desulfolunaceae</taxon>
        <taxon>Desulfoluna</taxon>
    </lineage>
</organism>